<keyword evidence="4" id="KW-1185">Reference proteome</keyword>
<evidence type="ECO:0000256" key="1">
    <source>
        <dbReference type="SAM" id="MobiDB-lite"/>
    </source>
</evidence>
<protein>
    <recommendedName>
        <fullName evidence="5">Titin</fullName>
    </recommendedName>
</protein>
<reference evidence="3 4" key="1">
    <citation type="submission" date="2017-03" db="EMBL/GenBank/DDBJ databases">
        <title>An alternative strategy for trypanosome survival in the mammalian bloodstream revealed through genome and transcriptome analysis of the ubiquitous bovine parasite Trypanosoma (Megatrypanum) theileri.</title>
        <authorList>
            <person name="Kelly S."/>
            <person name="Ivens A."/>
            <person name="Mott A."/>
            <person name="O'Neill E."/>
            <person name="Emms D."/>
            <person name="Macleod O."/>
            <person name="Voorheis P."/>
            <person name="Matthews J."/>
            <person name="Matthews K."/>
            <person name="Carrington M."/>
        </authorList>
    </citation>
    <scope>NUCLEOTIDE SEQUENCE [LARGE SCALE GENOMIC DNA]</scope>
    <source>
        <strain evidence="3">Edinburgh</strain>
    </source>
</reference>
<dbReference type="RefSeq" id="XP_028877220.1">
    <property type="nucleotide sequence ID" value="XM_029031475.1"/>
</dbReference>
<proteinExistence type="predicted"/>
<gene>
    <name evidence="3" type="ORF">TM35_000901010</name>
</gene>
<feature type="compositionally biased region" description="Polar residues" evidence="1">
    <location>
        <begin position="366"/>
        <end position="377"/>
    </location>
</feature>
<dbReference type="GeneID" id="39991255"/>
<evidence type="ECO:0000313" key="3">
    <source>
        <dbReference type="EMBL" id="ORC82503.1"/>
    </source>
</evidence>
<dbReference type="EMBL" id="NBCO01000090">
    <property type="protein sequence ID" value="ORC82503.1"/>
    <property type="molecule type" value="Genomic_DNA"/>
</dbReference>
<feature type="chain" id="PRO_5012055048" description="Titin" evidence="2">
    <location>
        <begin position="22"/>
        <end position="445"/>
    </location>
</feature>
<keyword evidence="2" id="KW-0732">Signal</keyword>
<feature type="signal peptide" evidence="2">
    <location>
        <begin position="1"/>
        <end position="21"/>
    </location>
</feature>
<comment type="caution">
    <text evidence="3">The sequence shown here is derived from an EMBL/GenBank/DDBJ whole genome shotgun (WGS) entry which is preliminary data.</text>
</comment>
<sequence length="445" mass="45619">MRHVVCLLVLMLCYVGVCVLANQVQSGPTQLPVENPAALGVQDRTGVTHSVTGGTSPAAGFFPGVYPGTHDPHGKPDVNAIVKKLGLDGAVSIPADKNKGSHLNPADPEVLCPNPADKNAPVACAPGVPGKVAGGVKKTAGPTGKPQNALGHSDDQHALIEVGGVRGAGAEARSHTANHHTALVPDPDRATSLNLTLRSQLDAPPPAQKNTDEEGTGAALTRSDPHSTPSPEEASASCVRPGETVKPGEKRVRCAHGPGIVIVPKANESLNLTLKTEPDAGVGELTGVKEKPKVGAGLQPRFSGPEVPDANGFPGVPDAILNVGGAPSVAINRGPARPPRADVVVSESSEEVSAPTKTQPEENDNQAENIASPAQSAPTRNTPNTPTKVTPPAMPTILQPPMPAKSENKLPPKKRKADSSSSISSSVWVRVPLLIVAVLFSATVC</sequence>
<evidence type="ECO:0000313" key="4">
    <source>
        <dbReference type="Proteomes" id="UP000192257"/>
    </source>
</evidence>
<feature type="region of interest" description="Disordered" evidence="1">
    <location>
        <begin position="331"/>
        <end position="423"/>
    </location>
</feature>
<dbReference type="Proteomes" id="UP000192257">
    <property type="component" value="Unassembled WGS sequence"/>
</dbReference>
<organism evidence="3 4">
    <name type="scientific">Trypanosoma theileri</name>
    <dbReference type="NCBI Taxonomy" id="67003"/>
    <lineage>
        <taxon>Eukaryota</taxon>
        <taxon>Discoba</taxon>
        <taxon>Euglenozoa</taxon>
        <taxon>Kinetoplastea</taxon>
        <taxon>Metakinetoplastina</taxon>
        <taxon>Trypanosomatida</taxon>
        <taxon>Trypanosomatidae</taxon>
        <taxon>Trypanosoma</taxon>
    </lineage>
</organism>
<feature type="compositionally biased region" description="Pro residues" evidence="1">
    <location>
        <begin position="392"/>
        <end position="403"/>
    </location>
</feature>
<name>A0A1X0NEI2_9TRYP</name>
<evidence type="ECO:0000256" key="2">
    <source>
        <dbReference type="SAM" id="SignalP"/>
    </source>
</evidence>
<dbReference type="AlphaFoldDB" id="A0A1X0NEI2"/>
<feature type="compositionally biased region" description="Low complexity" evidence="1">
    <location>
        <begin position="378"/>
        <end position="391"/>
    </location>
</feature>
<feature type="region of interest" description="Disordered" evidence="1">
    <location>
        <begin position="135"/>
        <end position="154"/>
    </location>
</feature>
<feature type="region of interest" description="Disordered" evidence="1">
    <location>
        <begin position="167"/>
        <end position="245"/>
    </location>
</feature>
<feature type="compositionally biased region" description="Low complexity" evidence="1">
    <location>
        <begin position="343"/>
        <end position="353"/>
    </location>
</feature>
<dbReference type="VEuPathDB" id="TriTrypDB:TM35_000901010"/>
<accession>A0A1X0NEI2</accession>
<evidence type="ECO:0008006" key="5">
    <source>
        <dbReference type="Google" id="ProtNLM"/>
    </source>
</evidence>